<protein>
    <submittedName>
        <fullName evidence="7">Probable phospholipid-transporting ATPase VB</fullName>
    </submittedName>
</protein>
<feature type="transmembrane region" description="Helical" evidence="5">
    <location>
        <begin position="32"/>
        <end position="51"/>
    </location>
</feature>
<dbReference type="Pfam" id="PF16212">
    <property type="entry name" value="PhoLip_ATPase_C"/>
    <property type="match status" value="1"/>
</dbReference>
<evidence type="ECO:0000256" key="4">
    <source>
        <dbReference type="SAM" id="MobiDB-lite"/>
    </source>
</evidence>
<dbReference type="GO" id="GO:0046872">
    <property type="term" value="F:metal ion binding"/>
    <property type="evidence" value="ECO:0007669"/>
    <property type="project" value="UniProtKB-KW"/>
</dbReference>
<feature type="transmembrane region" description="Helical" evidence="5">
    <location>
        <begin position="114"/>
        <end position="136"/>
    </location>
</feature>
<evidence type="ECO:0000256" key="2">
    <source>
        <dbReference type="ARBA" id="ARBA00022723"/>
    </source>
</evidence>
<evidence type="ECO:0000256" key="1">
    <source>
        <dbReference type="ARBA" id="ARBA00004141"/>
    </source>
</evidence>
<keyword evidence="5" id="KW-1133">Transmembrane helix</keyword>
<name>A0AA35T345_GEOBA</name>
<accession>A0AA35T345</accession>
<dbReference type="GO" id="GO:0045332">
    <property type="term" value="P:phospholipid translocation"/>
    <property type="evidence" value="ECO:0007669"/>
    <property type="project" value="TreeGrafter"/>
</dbReference>
<evidence type="ECO:0000256" key="3">
    <source>
        <dbReference type="ARBA" id="ARBA00022842"/>
    </source>
</evidence>
<dbReference type="InterPro" id="IPR023298">
    <property type="entry name" value="ATPase_P-typ_TM_dom_sf"/>
</dbReference>
<keyword evidence="8" id="KW-1185">Reference proteome</keyword>
<dbReference type="Proteomes" id="UP001174909">
    <property type="component" value="Unassembled WGS sequence"/>
</dbReference>
<evidence type="ECO:0000256" key="5">
    <source>
        <dbReference type="SAM" id="Phobius"/>
    </source>
</evidence>
<proteinExistence type="predicted"/>
<dbReference type="PANTHER" id="PTHR24092:SF218">
    <property type="entry name" value="PHOSPHOLIPID-TRANSPORTING ATPASE"/>
    <property type="match status" value="1"/>
</dbReference>
<feature type="domain" description="P-type ATPase C-terminal" evidence="6">
    <location>
        <begin position="1"/>
        <end position="244"/>
    </location>
</feature>
<comment type="subcellular location">
    <subcellularLocation>
        <location evidence="1">Membrane</location>
        <topology evidence="1">Multi-pass membrane protein</topology>
    </subcellularLocation>
</comment>
<dbReference type="InterPro" id="IPR032630">
    <property type="entry name" value="P_typ_ATPase_c"/>
</dbReference>
<evidence type="ECO:0000313" key="8">
    <source>
        <dbReference type="Proteomes" id="UP001174909"/>
    </source>
</evidence>
<comment type="caution">
    <text evidence="7">The sequence shown here is derived from an EMBL/GenBank/DDBJ whole genome shotgun (WGS) entry which is preliminary data.</text>
</comment>
<sequence>MASDFAMGRFHFLEKLLLVHGHWSYSRLARMMLYFFYKNMAYATLLFWWQLFNAWSGSNPIDGINLTIFNLVYTSLPIMVVGVADQDLLAPTLLREKHYYSQGRLSSLYTHWKFGLTVADAIYQSCAVFFLSYGVYYESDVGVTEFGFVINIVIVIVVSFHLAVETLHWTVVNHVLLWGSVAMVFVFNYVYTAIDSQQKFMDTYWIMFAVSSRPRFWFLCLLAPVVCLIPRVIGKVVEQEFFPSDVLRARAAEKQRRSPTPSLVTPVETTEETHNHANNSTQSRTTVFHDPL</sequence>
<evidence type="ECO:0000313" key="7">
    <source>
        <dbReference type="EMBL" id="CAI8040277.1"/>
    </source>
</evidence>
<reference evidence="7" key="1">
    <citation type="submission" date="2023-03" db="EMBL/GenBank/DDBJ databases">
        <authorList>
            <person name="Steffen K."/>
            <person name="Cardenas P."/>
        </authorList>
    </citation>
    <scope>NUCLEOTIDE SEQUENCE</scope>
</reference>
<feature type="region of interest" description="Disordered" evidence="4">
    <location>
        <begin position="252"/>
        <end position="292"/>
    </location>
</feature>
<dbReference type="AlphaFoldDB" id="A0AA35T345"/>
<keyword evidence="3" id="KW-0460">Magnesium</keyword>
<feature type="transmembrane region" description="Helical" evidence="5">
    <location>
        <begin position="175"/>
        <end position="194"/>
    </location>
</feature>
<organism evidence="7 8">
    <name type="scientific">Geodia barretti</name>
    <name type="common">Barrett's horny sponge</name>
    <dbReference type="NCBI Taxonomy" id="519541"/>
    <lineage>
        <taxon>Eukaryota</taxon>
        <taxon>Metazoa</taxon>
        <taxon>Porifera</taxon>
        <taxon>Demospongiae</taxon>
        <taxon>Heteroscleromorpha</taxon>
        <taxon>Tetractinellida</taxon>
        <taxon>Astrophorina</taxon>
        <taxon>Geodiidae</taxon>
        <taxon>Geodia</taxon>
    </lineage>
</organism>
<dbReference type="SUPFAM" id="SSF81665">
    <property type="entry name" value="Calcium ATPase, transmembrane domain M"/>
    <property type="match status" value="1"/>
</dbReference>
<dbReference type="EMBL" id="CASHTH010003097">
    <property type="protein sequence ID" value="CAI8040277.1"/>
    <property type="molecule type" value="Genomic_DNA"/>
</dbReference>
<evidence type="ECO:0000259" key="6">
    <source>
        <dbReference type="Pfam" id="PF16212"/>
    </source>
</evidence>
<gene>
    <name evidence="7" type="ORF">GBAR_LOCUS22452</name>
</gene>
<keyword evidence="5" id="KW-0472">Membrane</keyword>
<dbReference type="EMBL" id="CASHTH010003097">
    <property type="protein sequence ID" value="CAI8040276.1"/>
    <property type="molecule type" value="Genomic_DNA"/>
</dbReference>
<feature type="transmembrane region" description="Helical" evidence="5">
    <location>
        <begin position="214"/>
        <end position="233"/>
    </location>
</feature>
<feature type="compositionally biased region" description="Polar residues" evidence="4">
    <location>
        <begin position="276"/>
        <end position="286"/>
    </location>
</feature>
<feature type="transmembrane region" description="Helical" evidence="5">
    <location>
        <begin position="71"/>
        <end position="94"/>
    </location>
</feature>
<dbReference type="GO" id="GO:0005886">
    <property type="term" value="C:plasma membrane"/>
    <property type="evidence" value="ECO:0007669"/>
    <property type="project" value="TreeGrafter"/>
</dbReference>
<feature type="transmembrane region" description="Helical" evidence="5">
    <location>
        <begin position="142"/>
        <end position="163"/>
    </location>
</feature>
<keyword evidence="2" id="KW-0479">Metal-binding</keyword>
<dbReference type="GO" id="GO:0140326">
    <property type="term" value="F:ATPase-coupled intramembrane lipid transporter activity"/>
    <property type="evidence" value="ECO:0007669"/>
    <property type="project" value="TreeGrafter"/>
</dbReference>
<keyword evidence="5" id="KW-0812">Transmembrane</keyword>
<dbReference type="PANTHER" id="PTHR24092">
    <property type="entry name" value="PROBABLE PHOSPHOLIPID-TRANSPORTING ATPASE"/>
    <property type="match status" value="1"/>
</dbReference>